<comment type="caution">
    <text evidence="3">The sequence shown here is derived from an EMBL/GenBank/DDBJ whole genome shotgun (WGS) entry which is preliminary data.</text>
</comment>
<feature type="compositionally biased region" description="Low complexity" evidence="1">
    <location>
        <begin position="176"/>
        <end position="189"/>
    </location>
</feature>
<feature type="compositionally biased region" description="Low complexity" evidence="1">
    <location>
        <begin position="139"/>
        <end position="153"/>
    </location>
</feature>
<feature type="region of interest" description="Disordered" evidence="1">
    <location>
        <begin position="315"/>
        <end position="344"/>
    </location>
</feature>
<keyword evidence="3" id="KW-0966">Cell projection</keyword>
<keyword evidence="4" id="KW-1185">Reference proteome</keyword>
<dbReference type="InterPro" id="IPR021136">
    <property type="entry name" value="Flagellar_hook_control-like_C"/>
</dbReference>
<feature type="compositionally biased region" description="Low complexity" evidence="1">
    <location>
        <begin position="13"/>
        <end position="22"/>
    </location>
</feature>
<sequence length="369" mass="38179">MKVGFDRTGDGPAGRPAAEPGAQDAAGGEFRSEVDSAEGPAPEPAARPAEPPAEVEADRPAESVDTSLPPLAAGDWPEAEDPAPGADPLVDLLEGWSGVSAGLGKAVGMPDAEAAEAGEAPAVTTIRVAVPSAAEDTEAPGAATAPTEEAATGEAEAATRFDRLPDRAAAPDEPVPAAQRRADSAPAASVEAQPGLRAIDAEAPAPRSEVLAVPASASADPMRAAALQADWRPAAAHPQSVMRQIADAVVTMREDRIEIALSPEELGRVRMILSGTERAPQVTFWIERPEVMDMIRRNTTLLEQHFGEAGFEGAGFEFREDRGSRDTAPNSPRPGGDDDPTGLQILTAGQMVSPMAGMSSGLRHIDLRL</sequence>
<reference evidence="3" key="1">
    <citation type="submission" date="2021-06" db="EMBL/GenBank/DDBJ databases">
        <title>Paracoccus bacterium XHP0099 sp. nov., isolated from the surface waters of the Yellow Sea.</title>
        <authorList>
            <person name="Xue H."/>
            <person name="Zhang D."/>
        </authorList>
    </citation>
    <scope>NUCLEOTIDE SEQUENCE</scope>
    <source>
        <strain evidence="3">XHP0099</strain>
    </source>
</reference>
<feature type="region of interest" description="Disordered" evidence="1">
    <location>
        <begin position="1"/>
        <end position="91"/>
    </location>
</feature>
<dbReference type="Pfam" id="PF02120">
    <property type="entry name" value="Flg_hook"/>
    <property type="match status" value="1"/>
</dbReference>
<evidence type="ECO:0000313" key="4">
    <source>
        <dbReference type="Proteomes" id="UP001166191"/>
    </source>
</evidence>
<keyword evidence="3" id="KW-0282">Flagellum</keyword>
<keyword evidence="3" id="KW-0969">Cilium</keyword>
<proteinExistence type="predicted"/>
<organism evidence="3 4">
    <name type="scientific">Paracoccus marinaquae</name>
    <dbReference type="NCBI Taxonomy" id="2841926"/>
    <lineage>
        <taxon>Bacteria</taxon>
        <taxon>Pseudomonadati</taxon>
        <taxon>Pseudomonadota</taxon>
        <taxon>Alphaproteobacteria</taxon>
        <taxon>Rhodobacterales</taxon>
        <taxon>Paracoccaceae</taxon>
        <taxon>Paracoccus</taxon>
    </lineage>
</organism>
<feature type="domain" description="Flagellar hook-length control protein-like C-terminal" evidence="2">
    <location>
        <begin position="254"/>
        <end position="324"/>
    </location>
</feature>
<evidence type="ECO:0000313" key="3">
    <source>
        <dbReference type="EMBL" id="MBU3029198.1"/>
    </source>
</evidence>
<gene>
    <name evidence="3" type="ORF">KNW02_03560</name>
</gene>
<feature type="region of interest" description="Disordered" evidence="1">
    <location>
        <begin position="167"/>
        <end position="193"/>
    </location>
</feature>
<accession>A0ABS6AF11</accession>
<dbReference type="Proteomes" id="UP001166191">
    <property type="component" value="Unassembled WGS sequence"/>
</dbReference>
<dbReference type="CDD" id="cd17470">
    <property type="entry name" value="T3SS_Flik_C"/>
    <property type="match status" value="1"/>
</dbReference>
<evidence type="ECO:0000259" key="2">
    <source>
        <dbReference type="Pfam" id="PF02120"/>
    </source>
</evidence>
<feature type="region of interest" description="Disordered" evidence="1">
    <location>
        <begin position="133"/>
        <end position="153"/>
    </location>
</feature>
<feature type="compositionally biased region" description="Pro residues" evidence="1">
    <location>
        <begin position="41"/>
        <end position="51"/>
    </location>
</feature>
<dbReference type="EMBL" id="JAHKNG010000003">
    <property type="protein sequence ID" value="MBU3029198.1"/>
    <property type="molecule type" value="Genomic_DNA"/>
</dbReference>
<dbReference type="InterPro" id="IPR038610">
    <property type="entry name" value="FliK-like_C_sf"/>
</dbReference>
<protein>
    <submittedName>
        <fullName evidence="3">Flagellar hook-length control protein FliK</fullName>
    </submittedName>
</protein>
<evidence type="ECO:0000256" key="1">
    <source>
        <dbReference type="SAM" id="MobiDB-lite"/>
    </source>
</evidence>
<dbReference type="Gene3D" id="3.30.750.140">
    <property type="match status" value="1"/>
</dbReference>
<name>A0ABS6AF11_9RHOB</name>